<keyword evidence="1" id="KW-0805">Transcription regulation</keyword>
<dbReference type="PANTHER" id="PTHR43537">
    <property type="entry name" value="TRANSCRIPTIONAL REGULATOR, GNTR FAMILY"/>
    <property type="match status" value="1"/>
</dbReference>
<dbReference type="GO" id="GO:0003700">
    <property type="term" value="F:DNA-binding transcription factor activity"/>
    <property type="evidence" value="ECO:0007669"/>
    <property type="project" value="InterPro"/>
</dbReference>
<dbReference type="Gene3D" id="1.10.10.10">
    <property type="entry name" value="Winged helix-like DNA-binding domain superfamily/Winged helix DNA-binding domain"/>
    <property type="match status" value="1"/>
</dbReference>
<dbReference type="GO" id="GO:0003677">
    <property type="term" value="F:DNA binding"/>
    <property type="evidence" value="ECO:0007669"/>
    <property type="project" value="UniProtKB-KW"/>
</dbReference>
<name>A0A0U5L3S6_9GAMM</name>
<feature type="domain" description="HTH gntR-type" evidence="4">
    <location>
        <begin position="5"/>
        <end position="73"/>
    </location>
</feature>
<dbReference type="Pfam" id="PF00392">
    <property type="entry name" value="GntR"/>
    <property type="match status" value="1"/>
</dbReference>
<dbReference type="PATRIC" id="fig|1619313.3.peg.2978"/>
<dbReference type="CDD" id="cd07377">
    <property type="entry name" value="WHTH_GntR"/>
    <property type="match status" value="1"/>
</dbReference>
<dbReference type="InterPro" id="IPR036388">
    <property type="entry name" value="WH-like_DNA-bd_sf"/>
</dbReference>
<dbReference type="PANTHER" id="PTHR43537:SF5">
    <property type="entry name" value="UXU OPERON TRANSCRIPTIONAL REGULATOR"/>
    <property type="match status" value="1"/>
</dbReference>
<dbReference type="InterPro" id="IPR011711">
    <property type="entry name" value="GntR_C"/>
</dbReference>
<protein>
    <submittedName>
        <fullName evidence="5">Uxu operon regulator</fullName>
    </submittedName>
</protein>
<dbReference type="PRINTS" id="PR00035">
    <property type="entry name" value="HTHGNTR"/>
</dbReference>
<dbReference type="SUPFAM" id="SSF48008">
    <property type="entry name" value="GntR ligand-binding domain-like"/>
    <property type="match status" value="1"/>
</dbReference>
<sequence length="252" mass="29056">MPQEKKQYQEIGQHLRQQIIDGMYAVGSRLPTERAIAETWGVSRTIVREALLMLELEGTVDIRQSSGVYVMRIPSATSDEEEAFFRSDVGPFEMLQARQLLESNIAAFAARMATKADIENLRRTLEQEQRAIAMNDSSQDNDKLFHLLLAGATQNQMLLDTVTSVWRHHENNPLWQQLRAHIETRSYRLKWLSEHQTILAALRRRDVMGSWQAMWQHLENVKNTLLEISDANAPDFDGYLFESVPIFQGKLM</sequence>
<dbReference type="Pfam" id="PF07729">
    <property type="entry name" value="FCD"/>
    <property type="match status" value="1"/>
</dbReference>
<evidence type="ECO:0000256" key="2">
    <source>
        <dbReference type="ARBA" id="ARBA00023125"/>
    </source>
</evidence>
<dbReference type="InterPro" id="IPR008920">
    <property type="entry name" value="TF_FadR/GntR_C"/>
</dbReference>
<dbReference type="SUPFAM" id="SSF46785">
    <property type="entry name" value="Winged helix' DNA-binding domain"/>
    <property type="match status" value="1"/>
</dbReference>
<evidence type="ECO:0000313" key="6">
    <source>
        <dbReference type="Proteomes" id="UP000059419"/>
    </source>
</evidence>
<dbReference type="AlphaFoldDB" id="A0A0U5L3S6"/>
<evidence type="ECO:0000313" key="5">
    <source>
        <dbReference type="EMBL" id="CUU25102.1"/>
    </source>
</evidence>
<organism evidence="5 6">
    <name type="scientific">Duffyella gerundensis</name>
    <dbReference type="NCBI Taxonomy" id="1619313"/>
    <lineage>
        <taxon>Bacteria</taxon>
        <taxon>Pseudomonadati</taxon>
        <taxon>Pseudomonadota</taxon>
        <taxon>Gammaproteobacteria</taxon>
        <taxon>Enterobacterales</taxon>
        <taxon>Erwiniaceae</taxon>
        <taxon>Duffyella</taxon>
    </lineage>
</organism>
<dbReference type="KEGG" id="ege:EM595_2871"/>
<dbReference type="EMBL" id="LN907827">
    <property type="protein sequence ID" value="CUU25102.1"/>
    <property type="molecule type" value="Genomic_DNA"/>
</dbReference>
<evidence type="ECO:0000256" key="3">
    <source>
        <dbReference type="ARBA" id="ARBA00023163"/>
    </source>
</evidence>
<keyword evidence="3" id="KW-0804">Transcription</keyword>
<proteinExistence type="predicted"/>
<keyword evidence="2" id="KW-0238">DNA-binding</keyword>
<dbReference type="InterPro" id="IPR000524">
    <property type="entry name" value="Tscrpt_reg_HTH_GntR"/>
</dbReference>
<evidence type="ECO:0000259" key="4">
    <source>
        <dbReference type="PROSITE" id="PS50949"/>
    </source>
</evidence>
<evidence type="ECO:0000256" key="1">
    <source>
        <dbReference type="ARBA" id="ARBA00023015"/>
    </source>
</evidence>
<dbReference type="Gene3D" id="1.20.120.530">
    <property type="entry name" value="GntR ligand-binding domain-like"/>
    <property type="match status" value="1"/>
</dbReference>
<dbReference type="STRING" id="1619313.EM595_2871"/>
<gene>
    <name evidence="5" type="primary">uxuR</name>
    <name evidence="5" type="ORF">EM595_2871</name>
</gene>
<dbReference type="SMART" id="SM00895">
    <property type="entry name" value="FCD"/>
    <property type="match status" value="1"/>
</dbReference>
<dbReference type="Proteomes" id="UP000059419">
    <property type="component" value="Chromosome 1"/>
</dbReference>
<keyword evidence="6" id="KW-1185">Reference proteome</keyword>
<dbReference type="PROSITE" id="PS50949">
    <property type="entry name" value="HTH_GNTR"/>
    <property type="match status" value="1"/>
</dbReference>
<dbReference type="SMART" id="SM00345">
    <property type="entry name" value="HTH_GNTR"/>
    <property type="match status" value="1"/>
</dbReference>
<accession>A0A0U5L3S6</accession>
<reference evidence="6" key="1">
    <citation type="submission" date="2015-11" db="EMBL/GenBank/DDBJ databases">
        <authorList>
            <person name="Blom J."/>
        </authorList>
    </citation>
    <scope>NUCLEOTIDE SEQUENCE [LARGE SCALE GENOMIC DNA]</scope>
</reference>
<dbReference type="InterPro" id="IPR036390">
    <property type="entry name" value="WH_DNA-bd_sf"/>
</dbReference>